<dbReference type="InterPro" id="IPR002110">
    <property type="entry name" value="Ankyrin_rpt"/>
</dbReference>
<dbReference type="Pfam" id="PF00023">
    <property type="entry name" value="Ank"/>
    <property type="match status" value="1"/>
</dbReference>
<evidence type="ECO:0000256" key="2">
    <source>
        <dbReference type="ARBA" id="ARBA00023043"/>
    </source>
</evidence>
<keyword evidence="2 3" id="KW-0040">ANK repeat</keyword>
<keyword evidence="1" id="KW-0677">Repeat</keyword>
<dbReference type="AlphaFoldDB" id="A0A1Q9D3A1"/>
<evidence type="ECO:0000256" key="4">
    <source>
        <dbReference type="SAM" id="MobiDB-lite"/>
    </source>
</evidence>
<sequence>MLHAYGSWSQESSEDVLKALQRALQEDTASATSMLQRQFPKETLEDDQFRFLMQIRERTKEDKEFELAGVLLDHANPYLEIRGLFLADIRSDDSKKSYRLVKHPKVVAAEKAAALAEGTQARRIARAALQKSVLAESVAAVSQLSAATSSAVWQRLRSEAASKWPALPGRQAADLAIVLALAGCADQSLFEELGSITKKEIDRVAGKSALITMQQIVEKCAAAGYRQCDYPQLFHAGLSALQRLNCPNSSGLTDLKKGVYSLHSERPLRWLFRHATRQGRKSIPPVEAADLSESVKELNSGTQSLVVDLGCGFGVSSLGLAVSGFGVLAVDASAHCVGFARSMAKRWRLSPRKLGIVHADAEQALLTVTKEYLGDVSWVLINFPTPFANLESNGTDAFSSGNSHLPRSISCDDFMANKRMIQAARDCLLKRGGNGMLLVQSNVEDLAVSLRDLAEADGWEAVVDGSLGPEVSKDHASWRSRRQQQHELRGGGRALGPGWLASSPLPRLATTETEAHYMAEQMSIHRAALRPKSAASLNISPYDPVPAEVFTLKPHQVGLITMDERRILKLRIDPGSKTLDLPDNTPAAGESREVDMQRMLLEPDYASPDRVRHALSPSVSVRLFQLKQDHPNWPDAVDVTYKAIPETASILMDQVRKGKKAEVTELDQWGATALHHAAGRGQRAVARLLLTSQADVNAMTSNLQMPIDLAQAKGHLDLAAELQQEALRCQEVSKIHQRKACLRWSATFAAASVVLLASLYCRS</sequence>
<accession>A0A1Q9D3A1</accession>
<feature type="region of interest" description="Disordered" evidence="4">
    <location>
        <begin position="471"/>
        <end position="498"/>
    </location>
</feature>
<dbReference type="OMA" id="TMDERRI"/>
<keyword evidence="6" id="KW-1185">Reference proteome</keyword>
<dbReference type="PANTHER" id="PTHR24198">
    <property type="entry name" value="ANKYRIN REPEAT AND PROTEIN KINASE DOMAIN-CONTAINING PROTEIN"/>
    <property type="match status" value="1"/>
</dbReference>
<dbReference type="Gene3D" id="1.25.40.20">
    <property type="entry name" value="Ankyrin repeat-containing domain"/>
    <property type="match status" value="1"/>
</dbReference>
<evidence type="ECO:0000256" key="3">
    <source>
        <dbReference type="PROSITE-ProRule" id="PRU00023"/>
    </source>
</evidence>
<protein>
    <submittedName>
        <fullName evidence="5">Uncharacterized protein</fullName>
    </submittedName>
</protein>
<comment type="caution">
    <text evidence="5">The sequence shown here is derived from an EMBL/GenBank/DDBJ whole genome shotgun (WGS) entry which is preliminary data.</text>
</comment>
<reference evidence="5 6" key="1">
    <citation type="submission" date="2016-02" db="EMBL/GenBank/DDBJ databases">
        <title>Genome analysis of coral dinoflagellate symbionts highlights evolutionary adaptations to a symbiotic lifestyle.</title>
        <authorList>
            <person name="Aranda M."/>
            <person name="Li Y."/>
            <person name="Liew Y.J."/>
            <person name="Baumgarten S."/>
            <person name="Simakov O."/>
            <person name="Wilson M."/>
            <person name="Piel J."/>
            <person name="Ashoor H."/>
            <person name="Bougouffa S."/>
            <person name="Bajic V.B."/>
            <person name="Ryu T."/>
            <person name="Ravasi T."/>
            <person name="Bayer T."/>
            <person name="Micklem G."/>
            <person name="Kim H."/>
            <person name="Bhak J."/>
            <person name="Lajeunesse T.C."/>
            <person name="Voolstra C.R."/>
        </authorList>
    </citation>
    <scope>NUCLEOTIDE SEQUENCE [LARGE SCALE GENOMIC DNA]</scope>
    <source>
        <strain evidence="5 6">CCMP2467</strain>
    </source>
</reference>
<dbReference type="Gene3D" id="3.40.50.150">
    <property type="entry name" value="Vaccinia Virus protein VP39"/>
    <property type="match status" value="1"/>
</dbReference>
<gene>
    <name evidence="5" type="ORF">AK812_SmicGene28856</name>
</gene>
<name>A0A1Q9D3A1_SYMMI</name>
<dbReference type="EMBL" id="LSRX01000750">
    <property type="protein sequence ID" value="OLP89652.1"/>
    <property type="molecule type" value="Genomic_DNA"/>
</dbReference>
<dbReference type="PROSITE" id="PS50088">
    <property type="entry name" value="ANK_REPEAT"/>
    <property type="match status" value="1"/>
</dbReference>
<dbReference type="PROSITE" id="PS50297">
    <property type="entry name" value="ANK_REP_REGION"/>
    <property type="match status" value="1"/>
</dbReference>
<dbReference type="SUPFAM" id="SSF48403">
    <property type="entry name" value="Ankyrin repeat"/>
    <property type="match status" value="1"/>
</dbReference>
<proteinExistence type="predicted"/>
<dbReference type="OrthoDB" id="47276at2759"/>
<evidence type="ECO:0000313" key="6">
    <source>
        <dbReference type="Proteomes" id="UP000186817"/>
    </source>
</evidence>
<organism evidence="5 6">
    <name type="scientific">Symbiodinium microadriaticum</name>
    <name type="common">Dinoflagellate</name>
    <name type="synonym">Zooxanthella microadriatica</name>
    <dbReference type="NCBI Taxonomy" id="2951"/>
    <lineage>
        <taxon>Eukaryota</taxon>
        <taxon>Sar</taxon>
        <taxon>Alveolata</taxon>
        <taxon>Dinophyceae</taxon>
        <taxon>Suessiales</taxon>
        <taxon>Symbiodiniaceae</taxon>
        <taxon>Symbiodinium</taxon>
    </lineage>
</organism>
<dbReference type="Proteomes" id="UP000186817">
    <property type="component" value="Unassembled WGS sequence"/>
</dbReference>
<dbReference type="SUPFAM" id="SSF53335">
    <property type="entry name" value="S-adenosyl-L-methionine-dependent methyltransferases"/>
    <property type="match status" value="1"/>
</dbReference>
<dbReference type="CDD" id="cd02440">
    <property type="entry name" value="AdoMet_MTases"/>
    <property type="match status" value="1"/>
</dbReference>
<dbReference type="PANTHER" id="PTHR24198:SF165">
    <property type="entry name" value="ANKYRIN REPEAT-CONTAINING PROTEIN-RELATED"/>
    <property type="match status" value="1"/>
</dbReference>
<evidence type="ECO:0000256" key="1">
    <source>
        <dbReference type="ARBA" id="ARBA00022737"/>
    </source>
</evidence>
<feature type="repeat" description="ANK" evidence="3">
    <location>
        <begin position="669"/>
        <end position="701"/>
    </location>
</feature>
<dbReference type="InterPro" id="IPR036770">
    <property type="entry name" value="Ankyrin_rpt-contain_sf"/>
</dbReference>
<evidence type="ECO:0000313" key="5">
    <source>
        <dbReference type="EMBL" id="OLP89652.1"/>
    </source>
</evidence>
<dbReference type="InterPro" id="IPR029063">
    <property type="entry name" value="SAM-dependent_MTases_sf"/>
</dbReference>